<evidence type="ECO:0000313" key="2">
    <source>
        <dbReference type="Proteomes" id="UP000217211"/>
    </source>
</evidence>
<proteinExistence type="predicted"/>
<keyword evidence="1" id="KW-0614">Plasmid</keyword>
<geneLocation type="plasmid" evidence="2">
    <name>psj05684b</name>
</geneLocation>
<protein>
    <submittedName>
        <fullName evidence="1">Uncharacterized protein</fullName>
    </submittedName>
</protein>
<dbReference type="AlphaFoldDB" id="A0A249PK65"/>
<keyword evidence="2" id="KW-1185">Reference proteome</keyword>
<organism evidence="1 2">
    <name type="scientific">Sinorhizobium sojae CCBAU 05684</name>
    <dbReference type="NCBI Taxonomy" id="716928"/>
    <lineage>
        <taxon>Bacteria</taxon>
        <taxon>Pseudomonadati</taxon>
        <taxon>Pseudomonadota</taxon>
        <taxon>Alphaproteobacteria</taxon>
        <taxon>Hyphomicrobiales</taxon>
        <taxon>Rhizobiaceae</taxon>
        <taxon>Sinorhizobium/Ensifer group</taxon>
        <taxon>Sinorhizobium</taxon>
    </lineage>
</organism>
<evidence type="ECO:0000313" key="1">
    <source>
        <dbReference type="EMBL" id="ASY66318.1"/>
    </source>
</evidence>
<gene>
    <name evidence="1" type="ORF">SJ05684_b53360</name>
</gene>
<dbReference type="EMBL" id="CP023068">
    <property type="protein sequence ID" value="ASY66318.1"/>
    <property type="molecule type" value="Genomic_DNA"/>
</dbReference>
<sequence>MRELQLPAAWDIVEPICWSAFSKAKTSRQSTSCCLCRLVSEVPSAQFEAAIIKLDKQPAY</sequence>
<name>A0A249PK65_9HYPH</name>
<reference evidence="1 2" key="1">
    <citation type="submission" date="2017-08" db="EMBL/GenBank/DDBJ databases">
        <title>Multipartite genome sequences of Sinorhizobium species nodulating soybeans.</title>
        <authorList>
            <person name="Tian C.F."/>
        </authorList>
    </citation>
    <scope>NUCLEOTIDE SEQUENCE [LARGE SCALE GENOMIC DNA]</scope>
    <source>
        <strain evidence="1 2">CCBAU 05684</strain>
        <plasmid evidence="2">psj05684b</plasmid>
    </source>
</reference>
<dbReference type="KEGG" id="esj:SJ05684_b53360"/>
<dbReference type="Proteomes" id="UP000217211">
    <property type="component" value="Plasmid pSJ05684b"/>
</dbReference>
<accession>A0A249PK65</accession>